<gene>
    <name evidence="1" type="ORF">H0901_00960</name>
</gene>
<organism evidence="1 2">
    <name type="scientific">Microcystis aeruginosa BLCC-F158</name>
    <dbReference type="NCBI Taxonomy" id="2755316"/>
    <lineage>
        <taxon>Bacteria</taxon>
        <taxon>Bacillati</taxon>
        <taxon>Cyanobacteriota</taxon>
        <taxon>Cyanophyceae</taxon>
        <taxon>Oscillatoriophycideae</taxon>
        <taxon>Chroococcales</taxon>
        <taxon>Microcystaceae</taxon>
        <taxon>Microcystis</taxon>
    </lineage>
</organism>
<dbReference type="Proteomes" id="UP000525432">
    <property type="component" value="Unassembled WGS sequence"/>
</dbReference>
<evidence type="ECO:0000313" key="1">
    <source>
        <dbReference type="EMBL" id="MBC1193901.1"/>
    </source>
</evidence>
<sequence length="79" mass="8552">MVRSPKSLGGVVGAILGNAPYGDGDRNVMGFDLAANQPFHFNWERLFLLYEATNPTINASKPAPQQIKAFASRVSLFVA</sequence>
<reference evidence="1 2" key="1">
    <citation type="submission" date="2020-07" db="EMBL/GenBank/DDBJ databases">
        <title>Genomes of two Microcystis aeruginosa (Cyanobacteria) strains from Florida (USA) with disparate toxicogenic potential.</title>
        <authorList>
            <person name="Lefler F.W."/>
            <person name="Barbosa M."/>
            <person name="Berthold D.E."/>
            <person name="Laughinghouse H.D. IV."/>
        </authorList>
    </citation>
    <scope>NUCLEOTIDE SEQUENCE [LARGE SCALE GENOMIC DNA]</scope>
    <source>
        <strain evidence="1 2">BLCCF158</strain>
    </source>
</reference>
<accession>A0A841USB9</accession>
<protein>
    <submittedName>
        <fullName evidence="1">Uncharacterized protein</fullName>
    </submittedName>
</protein>
<comment type="caution">
    <text evidence="1">The sequence shown here is derived from an EMBL/GenBank/DDBJ whole genome shotgun (WGS) entry which is preliminary data.</text>
</comment>
<proteinExistence type="predicted"/>
<dbReference type="AlphaFoldDB" id="A0A841USB9"/>
<name>A0A841USB9_MICAE</name>
<dbReference type="EMBL" id="JACEGC010000002">
    <property type="protein sequence ID" value="MBC1193901.1"/>
    <property type="molecule type" value="Genomic_DNA"/>
</dbReference>
<evidence type="ECO:0000313" key="2">
    <source>
        <dbReference type="Proteomes" id="UP000525432"/>
    </source>
</evidence>
<dbReference type="RefSeq" id="WP_185238253.1">
    <property type="nucleotide sequence ID" value="NZ_JACEGC010000002.1"/>
</dbReference>